<sequence length="62" mass="6867">MSRMKMHTKGTYSKRLDQGVHGYEGKPCCCAVCRCVSLKALLHNGRPFHVIGTVTPCLAYLV</sequence>
<proteinExistence type="predicted"/>
<name>A0A0E9WZX3_ANGAN</name>
<accession>A0A0E9WZX3</accession>
<protein>
    <submittedName>
        <fullName evidence="1">Uncharacterized protein</fullName>
    </submittedName>
</protein>
<reference evidence="1" key="1">
    <citation type="submission" date="2014-11" db="EMBL/GenBank/DDBJ databases">
        <authorList>
            <person name="Amaro Gonzalez C."/>
        </authorList>
    </citation>
    <scope>NUCLEOTIDE SEQUENCE</scope>
</reference>
<dbReference type="EMBL" id="GBXM01013387">
    <property type="protein sequence ID" value="JAH95190.1"/>
    <property type="molecule type" value="Transcribed_RNA"/>
</dbReference>
<evidence type="ECO:0000313" key="1">
    <source>
        <dbReference type="EMBL" id="JAH95190.1"/>
    </source>
</evidence>
<dbReference type="AlphaFoldDB" id="A0A0E9WZX3"/>
<organism evidence="1">
    <name type="scientific">Anguilla anguilla</name>
    <name type="common">European freshwater eel</name>
    <name type="synonym">Muraena anguilla</name>
    <dbReference type="NCBI Taxonomy" id="7936"/>
    <lineage>
        <taxon>Eukaryota</taxon>
        <taxon>Metazoa</taxon>
        <taxon>Chordata</taxon>
        <taxon>Craniata</taxon>
        <taxon>Vertebrata</taxon>
        <taxon>Euteleostomi</taxon>
        <taxon>Actinopterygii</taxon>
        <taxon>Neopterygii</taxon>
        <taxon>Teleostei</taxon>
        <taxon>Anguilliformes</taxon>
        <taxon>Anguillidae</taxon>
        <taxon>Anguilla</taxon>
    </lineage>
</organism>
<reference evidence="1" key="2">
    <citation type="journal article" date="2015" name="Fish Shellfish Immunol.">
        <title>Early steps in the European eel (Anguilla anguilla)-Vibrio vulnificus interaction in the gills: Role of the RtxA13 toxin.</title>
        <authorList>
            <person name="Callol A."/>
            <person name="Pajuelo D."/>
            <person name="Ebbesson L."/>
            <person name="Teles M."/>
            <person name="MacKenzie S."/>
            <person name="Amaro C."/>
        </authorList>
    </citation>
    <scope>NUCLEOTIDE SEQUENCE</scope>
</reference>